<evidence type="ECO:0000313" key="2">
    <source>
        <dbReference type="Proteomes" id="UP000183257"/>
    </source>
</evidence>
<dbReference type="RefSeq" id="WP_072303111.1">
    <property type="nucleotide sequence ID" value="NZ_FPIY01000002.1"/>
</dbReference>
<protein>
    <recommendedName>
        <fullName evidence="3">Flagellin biosynthesis protein FlgD</fullName>
    </recommendedName>
</protein>
<proteinExistence type="predicted"/>
<dbReference type="EMBL" id="FPIY01000002">
    <property type="protein sequence ID" value="SFW39833.1"/>
    <property type="molecule type" value="Genomic_DNA"/>
</dbReference>
<sequence>MKLKLVTITIAIVGLFTLAAFTTVPKTSQYKCMIQLKNYEGEGAYIVVSLLDSKGNYIETLNVLGDDPEWYHDLTKWWGYFENKNSKIDAITGATISGGQRAIKVIKIDDDKLDKGYKIRFETAVEDQKYVADDVTFELTSESVNSKVDGTGYIRYIRMLPQK</sequence>
<keyword evidence="2" id="KW-1185">Reference proteome</keyword>
<dbReference type="InterPro" id="IPR014469">
    <property type="entry name" value="DUF2271"/>
</dbReference>
<evidence type="ECO:0000313" key="1">
    <source>
        <dbReference type="EMBL" id="SFW39833.1"/>
    </source>
</evidence>
<accession>A0A1K1NX40</accession>
<evidence type="ECO:0008006" key="3">
    <source>
        <dbReference type="Google" id="ProtNLM"/>
    </source>
</evidence>
<dbReference type="OrthoDB" id="1430845at2"/>
<reference evidence="2" key="1">
    <citation type="submission" date="2016-11" db="EMBL/GenBank/DDBJ databases">
        <authorList>
            <person name="Varghese N."/>
            <person name="Submissions S."/>
        </authorList>
    </citation>
    <scope>NUCLEOTIDE SEQUENCE [LARGE SCALE GENOMIC DNA]</scope>
    <source>
        <strain evidence="2">DSM 24786</strain>
    </source>
</reference>
<dbReference type="Pfam" id="PF10029">
    <property type="entry name" value="DUF2271"/>
    <property type="match status" value="1"/>
</dbReference>
<dbReference type="AlphaFoldDB" id="A0A1K1NX40"/>
<dbReference type="STRING" id="76595.SAMN05660313_01431"/>
<dbReference type="Proteomes" id="UP000183257">
    <property type="component" value="Unassembled WGS sequence"/>
</dbReference>
<organism evidence="1 2">
    <name type="scientific">Cellulophaga fucicola</name>
    <dbReference type="NCBI Taxonomy" id="76595"/>
    <lineage>
        <taxon>Bacteria</taxon>
        <taxon>Pseudomonadati</taxon>
        <taxon>Bacteroidota</taxon>
        <taxon>Flavobacteriia</taxon>
        <taxon>Flavobacteriales</taxon>
        <taxon>Flavobacteriaceae</taxon>
        <taxon>Cellulophaga</taxon>
    </lineage>
</organism>
<name>A0A1K1NX40_9FLAO</name>
<gene>
    <name evidence="1" type="ORF">SAMN05660313_01431</name>
</gene>